<dbReference type="EMBL" id="BPLQ01009022">
    <property type="protein sequence ID" value="GIY40960.1"/>
    <property type="molecule type" value="Genomic_DNA"/>
</dbReference>
<organism evidence="1 2">
    <name type="scientific">Caerostris darwini</name>
    <dbReference type="NCBI Taxonomy" id="1538125"/>
    <lineage>
        <taxon>Eukaryota</taxon>
        <taxon>Metazoa</taxon>
        <taxon>Ecdysozoa</taxon>
        <taxon>Arthropoda</taxon>
        <taxon>Chelicerata</taxon>
        <taxon>Arachnida</taxon>
        <taxon>Araneae</taxon>
        <taxon>Araneomorphae</taxon>
        <taxon>Entelegynae</taxon>
        <taxon>Araneoidea</taxon>
        <taxon>Araneidae</taxon>
        <taxon>Caerostris</taxon>
    </lineage>
</organism>
<name>A0AAV4T4C0_9ARAC</name>
<evidence type="ECO:0000313" key="1">
    <source>
        <dbReference type="EMBL" id="GIY40960.1"/>
    </source>
</evidence>
<gene>
    <name evidence="1" type="ORF">CDAR_168321</name>
</gene>
<evidence type="ECO:0000313" key="2">
    <source>
        <dbReference type="Proteomes" id="UP001054837"/>
    </source>
</evidence>
<comment type="caution">
    <text evidence="1">The sequence shown here is derived from an EMBL/GenBank/DDBJ whole genome shotgun (WGS) entry which is preliminary data.</text>
</comment>
<sequence>MKFRLDSWKWAWGDRQPELTHNTPMFFPLPSEAAPVARGGYPAKHTAAVSLRAESEGRRDVGRRQRQLGRLRGRSYDLLAAGARDWLPRKATLLPPCPLRKGGGH</sequence>
<reference evidence="1 2" key="1">
    <citation type="submission" date="2021-06" db="EMBL/GenBank/DDBJ databases">
        <title>Caerostris darwini draft genome.</title>
        <authorList>
            <person name="Kono N."/>
            <person name="Arakawa K."/>
        </authorList>
    </citation>
    <scope>NUCLEOTIDE SEQUENCE [LARGE SCALE GENOMIC DNA]</scope>
</reference>
<dbReference type="AlphaFoldDB" id="A0AAV4T4C0"/>
<proteinExistence type="predicted"/>
<accession>A0AAV4T4C0</accession>
<dbReference type="Proteomes" id="UP001054837">
    <property type="component" value="Unassembled WGS sequence"/>
</dbReference>
<protein>
    <submittedName>
        <fullName evidence="1">Uncharacterized protein</fullName>
    </submittedName>
</protein>
<keyword evidence="2" id="KW-1185">Reference proteome</keyword>